<name>A0A0K2TFQ6_LEPSM</name>
<protein>
    <submittedName>
        <fullName evidence="1">Uncharacterized protein</fullName>
    </submittedName>
</protein>
<dbReference type="AlphaFoldDB" id="A0A0K2TFQ6"/>
<proteinExistence type="predicted"/>
<sequence length="24" mass="2755">MKVTKCVPNANMWNVGYKKCQKLA</sequence>
<accession>A0A0K2TFQ6</accession>
<evidence type="ECO:0000313" key="1">
    <source>
        <dbReference type="EMBL" id="CDW24705.1"/>
    </source>
</evidence>
<dbReference type="EMBL" id="HACA01007344">
    <property type="protein sequence ID" value="CDW24705.1"/>
    <property type="molecule type" value="Transcribed_RNA"/>
</dbReference>
<reference evidence="1" key="1">
    <citation type="submission" date="2014-05" db="EMBL/GenBank/DDBJ databases">
        <authorList>
            <person name="Chronopoulou M."/>
        </authorList>
    </citation>
    <scope>NUCLEOTIDE SEQUENCE</scope>
    <source>
        <tissue evidence="1">Whole organism</tissue>
    </source>
</reference>
<organism evidence="1">
    <name type="scientific">Lepeophtheirus salmonis</name>
    <name type="common">Salmon louse</name>
    <name type="synonym">Caligus salmonis</name>
    <dbReference type="NCBI Taxonomy" id="72036"/>
    <lineage>
        <taxon>Eukaryota</taxon>
        <taxon>Metazoa</taxon>
        <taxon>Ecdysozoa</taxon>
        <taxon>Arthropoda</taxon>
        <taxon>Crustacea</taxon>
        <taxon>Multicrustacea</taxon>
        <taxon>Hexanauplia</taxon>
        <taxon>Copepoda</taxon>
        <taxon>Siphonostomatoida</taxon>
        <taxon>Caligidae</taxon>
        <taxon>Lepeophtheirus</taxon>
    </lineage>
</organism>